<sequence length="110" mass="12954">MSDDKSALNRAAPSRHSDKTLIAFHDGEEYRKKYRATTLWNNIVRHFREEMPVKRHRRQLTYFDDSFTGKEAVDFLMVLLPRLILEGRQVDRKFVSVFPLSPAEDSQAEQ</sequence>
<evidence type="ECO:0000313" key="1">
    <source>
        <dbReference type="EMBL" id="VDM70342.1"/>
    </source>
</evidence>
<dbReference type="OrthoDB" id="524326at2759"/>
<evidence type="ECO:0000313" key="2">
    <source>
        <dbReference type="Proteomes" id="UP000270094"/>
    </source>
</evidence>
<dbReference type="Proteomes" id="UP000270094">
    <property type="component" value="Unassembled WGS sequence"/>
</dbReference>
<reference evidence="1 2" key="1">
    <citation type="submission" date="2018-11" db="EMBL/GenBank/DDBJ databases">
        <authorList>
            <consortium name="Pathogen Informatics"/>
        </authorList>
    </citation>
    <scope>NUCLEOTIDE SEQUENCE [LARGE SCALE GENOMIC DNA]</scope>
</reference>
<dbReference type="Gene3D" id="1.10.10.10">
    <property type="entry name" value="Winged helix-like DNA-binding domain superfamily/Winged helix DNA-binding domain"/>
    <property type="match status" value="1"/>
</dbReference>
<keyword evidence="2" id="KW-1185">Reference proteome</keyword>
<accession>A0A3P7KSY7</accession>
<organism evidence="1 2">
    <name type="scientific">Strongylus vulgaris</name>
    <name type="common">Blood worm</name>
    <dbReference type="NCBI Taxonomy" id="40348"/>
    <lineage>
        <taxon>Eukaryota</taxon>
        <taxon>Metazoa</taxon>
        <taxon>Ecdysozoa</taxon>
        <taxon>Nematoda</taxon>
        <taxon>Chromadorea</taxon>
        <taxon>Rhabditida</taxon>
        <taxon>Rhabditina</taxon>
        <taxon>Rhabditomorpha</taxon>
        <taxon>Strongyloidea</taxon>
        <taxon>Strongylidae</taxon>
        <taxon>Strongylus</taxon>
    </lineage>
</organism>
<dbReference type="AlphaFoldDB" id="A0A3P7KSY7"/>
<dbReference type="InterPro" id="IPR036388">
    <property type="entry name" value="WH-like_DNA-bd_sf"/>
</dbReference>
<dbReference type="EMBL" id="UYYB01015689">
    <property type="protein sequence ID" value="VDM70342.1"/>
    <property type="molecule type" value="Genomic_DNA"/>
</dbReference>
<name>A0A3P7KSY7_STRVU</name>
<dbReference type="PANTHER" id="PTHR16206">
    <property type="entry name" value="DEP DOMAIN-CONTAINING"/>
    <property type="match status" value="1"/>
</dbReference>
<dbReference type="SUPFAM" id="SSF46785">
    <property type="entry name" value="Winged helix' DNA-binding domain"/>
    <property type="match status" value="1"/>
</dbReference>
<protein>
    <recommendedName>
        <fullName evidence="3">DEP domain-containing protein</fullName>
    </recommendedName>
</protein>
<proteinExistence type="predicted"/>
<dbReference type="InterPro" id="IPR036390">
    <property type="entry name" value="WH_DNA-bd_sf"/>
</dbReference>
<evidence type="ECO:0008006" key="3">
    <source>
        <dbReference type="Google" id="ProtNLM"/>
    </source>
</evidence>
<gene>
    <name evidence="1" type="ORF">SVUK_LOCUS5340</name>
</gene>
<dbReference type="PANTHER" id="PTHR16206:SF4">
    <property type="entry name" value="PROTEIN LET-99"/>
    <property type="match status" value="1"/>
</dbReference>